<protein>
    <submittedName>
        <fullName evidence="9">Acetylornithine deacetylase</fullName>
        <ecNumber evidence="9">3.5.1.16</ecNumber>
    </submittedName>
</protein>
<feature type="domain" description="Peptidase M20 dimerisation" evidence="8">
    <location>
        <begin position="210"/>
        <end position="320"/>
    </location>
</feature>
<dbReference type="InterPro" id="IPR010182">
    <property type="entry name" value="ArgE/DapE"/>
</dbReference>
<dbReference type="Proteomes" id="UP000006786">
    <property type="component" value="Unassembled WGS sequence"/>
</dbReference>
<dbReference type="PANTHER" id="PTHR43808">
    <property type="entry name" value="ACETYLORNITHINE DEACETYLASE"/>
    <property type="match status" value="1"/>
</dbReference>
<evidence type="ECO:0000256" key="5">
    <source>
        <dbReference type="ARBA" id="ARBA00022801"/>
    </source>
</evidence>
<evidence type="ECO:0000313" key="9">
    <source>
        <dbReference type="EMBL" id="EKF20898.1"/>
    </source>
</evidence>
<dbReference type="InterPro" id="IPR036264">
    <property type="entry name" value="Bact_exopeptidase_dim_dom"/>
</dbReference>
<accession>K2N9S9</accession>
<proteinExistence type="inferred from homology"/>
<gene>
    <name evidence="9" type="ORF">NA2_00930</name>
</gene>
<dbReference type="NCBIfam" id="TIGR01910">
    <property type="entry name" value="DapE-ArgE"/>
    <property type="match status" value="1"/>
</dbReference>
<dbReference type="PANTHER" id="PTHR43808:SF25">
    <property type="entry name" value="PEPTIDASE M20 DIMERISATION DOMAIN-CONTAINING PROTEIN"/>
    <property type="match status" value="1"/>
</dbReference>
<evidence type="ECO:0000256" key="6">
    <source>
        <dbReference type="ARBA" id="ARBA00022833"/>
    </source>
</evidence>
<evidence type="ECO:0000259" key="8">
    <source>
        <dbReference type="Pfam" id="PF07687"/>
    </source>
</evidence>
<name>K2N9S9_9HYPH</name>
<keyword evidence="7" id="KW-0170">Cobalt</keyword>
<comment type="cofactor">
    <cofactor evidence="1">
        <name>Co(2+)</name>
        <dbReference type="ChEBI" id="CHEBI:48828"/>
    </cofactor>
</comment>
<reference evidence="9 10" key="1">
    <citation type="journal article" date="2012" name="J. Bacteriol.">
        <title>Genome Sequence of Nitratireductor pacificus Type Strain pht-3B.</title>
        <authorList>
            <person name="Lai Q."/>
            <person name="Li G."/>
            <person name="Shao Z."/>
        </authorList>
    </citation>
    <scope>NUCLEOTIDE SEQUENCE [LARGE SCALE GENOMIC DNA]</scope>
    <source>
        <strain evidence="10">pht-3B</strain>
    </source>
</reference>
<evidence type="ECO:0000256" key="7">
    <source>
        <dbReference type="ARBA" id="ARBA00023285"/>
    </source>
</evidence>
<evidence type="ECO:0000256" key="4">
    <source>
        <dbReference type="ARBA" id="ARBA00022723"/>
    </source>
</evidence>
<dbReference type="SUPFAM" id="SSF55031">
    <property type="entry name" value="Bacterial exopeptidase dimerisation domain"/>
    <property type="match status" value="1"/>
</dbReference>
<dbReference type="Gene3D" id="3.30.70.360">
    <property type="match status" value="1"/>
</dbReference>
<dbReference type="EC" id="3.5.1.16" evidence="9"/>
<comment type="caution">
    <text evidence="9">The sequence shown here is derived from an EMBL/GenBank/DDBJ whole genome shotgun (WGS) entry which is preliminary data.</text>
</comment>
<dbReference type="Pfam" id="PF01546">
    <property type="entry name" value="Peptidase_M20"/>
    <property type="match status" value="1"/>
</dbReference>
<evidence type="ECO:0000313" key="10">
    <source>
        <dbReference type="Proteomes" id="UP000006786"/>
    </source>
</evidence>
<dbReference type="InterPro" id="IPR050072">
    <property type="entry name" value="Peptidase_M20A"/>
</dbReference>
<keyword evidence="4" id="KW-0479">Metal-binding</keyword>
<evidence type="ECO:0000256" key="2">
    <source>
        <dbReference type="ARBA" id="ARBA00001947"/>
    </source>
</evidence>
<dbReference type="SUPFAM" id="SSF53187">
    <property type="entry name" value="Zn-dependent exopeptidases"/>
    <property type="match status" value="1"/>
</dbReference>
<evidence type="ECO:0000256" key="1">
    <source>
        <dbReference type="ARBA" id="ARBA00001941"/>
    </source>
</evidence>
<keyword evidence="10" id="KW-1185">Reference proteome</keyword>
<dbReference type="AlphaFoldDB" id="K2N9S9"/>
<dbReference type="Pfam" id="PF07687">
    <property type="entry name" value="M20_dimer"/>
    <property type="match status" value="1"/>
</dbReference>
<organism evidence="9 10">
    <name type="scientific">Nitratireductor pacificus pht-3B</name>
    <dbReference type="NCBI Taxonomy" id="391937"/>
    <lineage>
        <taxon>Bacteria</taxon>
        <taxon>Pseudomonadati</taxon>
        <taxon>Pseudomonadota</taxon>
        <taxon>Alphaproteobacteria</taxon>
        <taxon>Hyphomicrobiales</taxon>
        <taxon>Phyllobacteriaceae</taxon>
        <taxon>Nitratireductor</taxon>
    </lineage>
</organism>
<dbReference type="Gene3D" id="3.40.630.10">
    <property type="entry name" value="Zn peptidases"/>
    <property type="match status" value="1"/>
</dbReference>
<dbReference type="STRING" id="391937.NA2_00930"/>
<keyword evidence="5 9" id="KW-0378">Hydrolase</keyword>
<evidence type="ECO:0000256" key="3">
    <source>
        <dbReference type="ARBA" id="ARBA00006247"/>
    </source>
</evidence>
<keyword evidence="6" id="KW-0862">Zinc</keyword>
<dbReference type="InterPro" id="IPR002933">
    <property type="entry name" value="Peptidase_M20"/>
</dbReference>
<sequence length="432" mass="46944">MRKNFMTDPNRQKIIDKIEASRDHAVKLLQDMVTIPSVTGDEAAIQKFMHDYLAGIGLDVDMWETDWEELKKHPGYRPVARGYEGRPNIVATLKGTGGGKSLLLNGHTDVIPVGDGEGWSDNPWSASIKDGRIYGRGSCDMKSGVASHVLAVQYLKELGLTPKGDVMINIVIDEEVSGHGTLDTVIRGYKADAGISGETSDLHVQPACIGRIWFEIEVQGKPAGVQQRYMGISGIELGYKICKAVQELEDERVATVTHPLYPSAIDSLPCLIGSFQAGNYPSAFPATALLKGSIGTVPSEDHEGVKQSLVDKIAAVAAEDPWMKDHPPVVRFVGYDAEASEIPRDHSIVETVSRTYTEITGKEPTISGRQGAADTRFLNSYGETPTVIFGPGSTAVMHSNDEYVSIDDYITSIKVMALSIYDWCNSEAQKAS</sequence>
<dbReference type="PATRIC" id="fig|391937.3.peg.191"/>
<comment type="similarity">
    <text evidence="3">Belongs to the peptidase M20A family.</text>
</comment>
<dbReference type="eggNOG" id="COG0624">
    <property type="taxonomic scope" value="Bacteria"/>
</dbReference>
<dbReference type="GO" id="GO:0046872">
    <property type="term" value="F:metal ion binding"/>
    <property type="evidence" value="ECO:0007669"/>
    <property type="project" value="UniProtKB-KW"/>
</dbReference>
<dbReference type="InterPro" id="IPR011650">
    <property type="entry name" value="Peptidase_M20_dimer"/>
</dbReference>
<dbReference type="EMBL" id="AMRM01000001">
    <property type="protein sequence ID" value="EKF20898.1"/>
    <property type="molecule type" value="Genomic_DNA"/>
</dbReference>
<comment type="cofactor">
    <cofactor evidence="2">
        <name>Zn(2+)</name>
        <dbReference type="ChEBI" id="CHEBI:29105"/>
    </cofactor>
</comment>
<dbReference type="GO" id="GO:0008777">
    <property type="term" value="F:acetylornithine deacetylase activity"/>
    <property type="evidence" value="ECO:0007669"/>
    <property type="project" value="UniProtKB-EC"/>
</dbReference>